<dbReference type="EMBL" id="BGZK01000955">
    <property type="protein sequence ID" value="GBP66394.1"/>
    <property type="molecule type" value="Genomic_DNA"/>
</dbReference>
<comment type="caution">
    <text evidence="2">The sequence shown here is derived from an EMBL/GenBank/DDBJ whole genome shotgun (WGS) entry which is preliminary data.</text>
</comment>
<name>A0A4C1XUY8_EUMVA</name>
<reference evidence="2 3" key="1">
    <citation type="journal article" date="2019" name="Commun. Biol.">
        <title>The bagworm genome reveals a unique fibroin gene that provides high tensile strength.</title>
        <authorList>
            <person name="Kono N."/>
            <person name="Nakamura H."/>
            <person name="Ohtoshi R."/>
            <person name="Tomita M."/>
            <person name="Numata K."/>
            <person name="Arakawa K."/>
        </authorList>
    </citation>
    <scope>NUCLEOTIDE SEQUENCE [LARGE SCALE GENOMIC DNA]</scope>
</reference>
<protein>
    <submittedName>
        <fullName evidence="2">Uncharacterized protein</fullName>
    </submittedName>
</protein>
<evidence type="ECO:0000313" key="2">
    <source>
        <dbReference type="EMBL" id="GBP66394.1"/>
    </source>
</evidence>
<evidence type="ECO:0000313" key="3">
    <source>
        <dbReference type="Proteomes" id="UP000299102"/>
    </source>
</evidence>
<feature type="region of interest" description="Disordered" evidence="1">
    <location>
        <begin position="37"/>
        <end position="104"/>
    </location>
</feature>
<proteinExistence type="predicted"/>
<evidence type="ECO:0000256" key="1">
    <source>
        <dbReference type="SAM" id="MobiDB-lite"/>
    </source>
</evidence>
<accession>A0A4C1XUY8</accession>
<sequence length="104" mass="11162">MFAHDESAGVLKVCIVTSHYEMPHLPERGGFVNARAAPAGVTPRSGARPALTPAPPATSEYLLPKRLSAHRTRSRTNNGKNNFRDESSGKMLGAYRAPAITAPH</sequence>
<dbReference type="Proteomes" id="UP000299102">
    <property type="component" value="Unassembled WGS sequence"/>
</dbReference>
<dbReference type="AlphaFoldDB" id="A0A4C1XUY8"/>
<keyword evidence="3" id="KW-1185">Reference proteome</keyword>
<organism evidence="2 3">
    <name type="scientific">Eumeta variegata</name>
    <name type="common">Bagworm moth</name>
    <name type="synonym">Eumeta japonica</name>
    <dbReference type="NCBI Taxonomy" id="151549"/>
    <lineage>
        <taxon>Eukaryota</taxon>
        <taxon>Metazoa</taxon>
        <taxon>Ecdysozoa</taxon>
        <taxon>Arthropoda</taxon>
        <taxon>Hexapoda</taxon>
        <taxon>Insecta</taxon>
        <taxon>Pterygota</taxon>
        <taxon>Neoptera</taxon>
        <taxon>Endopterygota</taxon>
        <taxon>Lepidoptera</taxon>
        <taxon>Glossata</taxon>
        <taxon>Ditrysia</taxon>
        <taxon>Tineoidea</taxon>
        <taxon>Psychidae</taxon>
        <taxon>Oiketicinae</taxon>
        <taxon>Eumeta</taxon>
    </lineage>
</organism>
<gene>
    <name evidence="2" type="ORF">EVAR_88504_1</name>
</gene>